<evidence type="ECO:0000256" key="4">
    <source>
        <dbReference type="ARBA" id="ARBA00005555"/>
    </source>
</evidence>
<dbReference type="InterPro" id="IPR058643">
    <property type="entry name" value="BRE1-like_CC"/>
</dbReference>
<evidence type="ECO:0000256" key="10">
    <source>
        <dbReference type="ARBA" id="ARBA00022853"/>
    </source>
</evidence>
<dbReference type="InterPro" id="IPR013083">
    <property type="entry name" value="Znf_RING/FYVE/PHD"/>
</dbReference>
<feature type="compositionally biased region" description="Basic and acidic residues" evidence="16">
    <location>
        <begin position="578"/>
        <end position="600"/>
    </location>
</feature>
<keyword evidence="10 14" id="KW-0156">Chromatin regulator</keyword>
<keyword evidence="12 14" id="KW-0539">Nucleus</keyword>
<evidence type="ECO:0000256" key="7">
    <source>
        <dbReference type="ARBA" id="ARBA00022771"/>
    </source>
</evidence>
<dbReference type="InterPro" id="IPR017907">
    <property type="entry name" value="Znf_RING_CS"/>
</dbReference>
<feature type="coiled-coil region" evidence="15">
    <location>
        <begin position="443"/>
        <end position="526"/>
    </location>
</feature>
<dbReference type="SMART" id="SM00184">
    <property type="entry name" value="RING"/>
    <property type="match status" value="1"/>
</dbReference>
<comment type="catalytic activity">
    <reaction evidence="1 14">
        <text>S-ubiquitinyl-[E2 ubiquitin-conjugating enzyme]-L-cysteine + [acceptor protein]-L-lysine = [E2 ubiquitin-conjugating enzyme]-L-cysteine + N(6)-ubiquitinyl-[acceptor protein]-L-lysine.</text>
        <dbReference type="EC" id="2.3.2.27"/>
    </reaction>
</comment>
<dbReference type="Proteomes" id="UP000472270">
    <property type="component" value="Unassembled WGS sequence"/>
</dbReference>
<dbReference type="InterPro" id="IPR013956">
    <property type="entry name" value="E3_ubiquit_lig_Bre1"/>
</dbReference>
<keyword evidence="19" id="KW-1185">Reference proteome</keyword>
<evidence type="ECO:0000313" key="19">
    <source>
        <dbReference type="Proteomes" id="UP000472270"/>
    </source>
</evidence>
<dbReference type="UniPathway" id="UPA00143"/>
<dbReference type="GO" id="GO:0061630">
    <property type="term" value="F:ubiquitin protein ligase activity"/>
    <property type="evidence" value="ECO:0007669"/>
    <property type="project" value="UniProtKB-EC"/>
</dbReference>
<evidence type="ECO:0000313" key="18">
    <source>
        <dbReference type="Ensembl" id="ENSSRHP00000000472.1"/>
    </source>
</evidence>
<evidence type="ECO:0000256" key="15">
    <source>
        <dbReference type="SAM" id="Coils"/>
    </source>
</evidence>
<evidence type="ECO:0000256" key="13">
    <source>
        <dbReference type="PROSITE-ProRule" id="PRU00175"/>
    </source>
</evidence>
<dbReference type="GO" id="GO:0006325">
    <property type="term" value="P:chromatin organization"/>
    <property type="evidence" value="ECO:0007669"/>
    <property type="project" value="UniProtKB-KW"/>
</dbReference>
<feature type="compositionally biased region" description="Low complexity" evidence="16">
    <location>
        <begin position="9"/>
        <end position="19"/>
    </location>
</feature>
<dbReference type="Ensembl" id="ENSSRHT00000000508.1">
    <property type="protein sequence ID" value="ENSSRHP00000000472.1"/>
    <property type="gene ID" value="ENSSRHG00000000079.1"/>
</dbReference>
<dbReference type="PROSITE" id="PS00518">
    <property type="entry name" value="ZF_RING_1"/>
    <property type="match status" value="1"/>
</dbReference>
<dbReference type="Pfam" id="PF26095">
    <property type="entry name" value="CC_Bre1"/>
    <property type="match status" value="1"/>
</dbReference>
<comment type="pathway">
    <text evidence="3 14">Protein modification; protein ubiquitination.</text>
</comment>
<proteinExistence type="inferred from homology"/>
<evidence type="ECO:0000256" key="2">
    <source>
        <dbReference type="ARBA" id="ARBA00004123"/>
    </source>
</evidence>
<dbReference type="Pfam" id="PF26052">
    <property type="entry name" value="BRE1B"/>
    <property type="match status" value="1"/>
</dbReference>
<dbReference type="InterPro" id="IPR058642">
    <property type="entry name" value="BRE1A/B-like_dom"/>
</dbReference>
<comment type="similarity">
    <text evidence="4 14">Belongs to the BRE1 family.</text>
</comment>
<gene>
    <name evidence="18" type="primary">LOC107742465</name>
</gene>
<sequence length="995" mass="113854">MSGQKRPSDPSSSASLSAPPEKKKGAEDGEGMSTGSGGSTATAVETVIKLGGGSNQEEQDIKALQIKNRKLGEALDQRQVIEDELRERVERLETRQATDDASLLILNRYWNQFDENVRLIVRRYDQSGSEPVESQPPEGRSLKPGTPEPDGDSNQERAKDRGQQGEAASSFLAMLASSTSEEIDAELQERLESSCKQARRVVEIYENLKNTVDQLKKDMESGTDGNLWDVAVCLNTLLTNENERLRQLTDSLQQKHSHMTSESRPLGRAANRADNRISELQVLIEELQWDMEKIRRRENRLNTHLAEVLERVNSKGYKVYGEASSVCGTITINKRKFEEMNSELEQNRELADNRLGELQKLQQDLQTVYQENNNMKVELLSRAEEVARESAEYHCLQSQFSVLYNESLVLKSQMDETKARLNTTRNARLRQLDHMENDEVSLQRKVRTEVIQLEDTLAQVRKEYEMLRIEFEQTLAANEQAGPINREMRHLISTLQTHNQQLKGEVVKYKLRLREAQQELNRLRAAKCNAAVQSQSSTEMDVKEETASPHTPAPMGDVTVKTEPDSGSATPSTTGTASKEKEKEKDREKEKEPRERERVTRGITGGVAVKEEREKASSSSSQSEDLAAERCAVIGGPKRKEMEQLKVVRVELKKAQESQREMKLLLDMYRSAPKEQRDKVQLMAAEKKAKSEAEELRQRVRELEERERREGKKMADEEALRKIRSVEEQIDILHKKLSLAKQEEDALLSEMDVTGQAFEDMQEQNIRLMQQLREKDDANFKLMSERIKSNQIHKLLKEEKEELADQLLTLKTQVDAQLQVVRKLEEKERLLQGTISAAERELGLRTQALEMNKRKAQESVLLSEEVRSQLEGVQQRLSAVREEVIENSISREKESFNARRAQEDISKLRRKIEKAKKPAENIRNGDEILNEEINDYKARLTCPCCNSRVKDAVLTKCFHVFCFECVKTRYDTRQRKCPKCNAAFGANDFHRIYIG</sequence>
<dbReference type="GO" id="GO:0033503">
    <property type="term" value="C:HULC complex"/>
    <property type="evidence" value="ECO:0007669"/>
    <property type="project" value="TreeGrafter"/>
</dbReference>
<feature type="domain" description="RING-type" evidence="17">
    <location>
        <begin position="942"/>
        <end position="981"/>
    </location>
</feature>
<name>A0A673FN65_9TELE</name>
<dbReference type="PANTHER" id="PTHR23163">
    <property type="entry name" value="RING FINGER PROTEIN-RELATED"/>
    <property type="match status" value="1"/>
</dbReference>
<evidence type="ECO:0000256" key="1">
    <source>
        <dbReference type="ARBA" id="ARBA00000900"/>
    </source>
</evidence>
<keyword evidence="9 14" id="KW-0862">Zinc</keyword>
<evidence type="ECO:0000256" key="8">
    <source>
        <dbReference type="ARBA" id="ARBA00022786"/>
    </source>
</evidence>
<reference evidence="18" key="2">
    <citation type="submission" date="2025-09" db="UniProtKB">
        <authorList>
            <consortium name="Ensembl"/>
        </authorList>
    </citation>
    <scope>IDENTIFICATION</scope>
</reference>
<dbReference type="InterPro" id="IPR018957">
    <property type="entry name" value="Znf_C3HC4_RING-type"/>
</dbReference>
<evidence type="ECO:0000256" key="16">
    <source>
        <dbReference type="SAM" id="MobiDB-lite"/>
    </source>
</evidence>
<keyword evidence="8 14" id="KW-0833">Ubl conjugation pathway</keyword>
<evidence type="ECO:0000256" key="12">
    <source>
        <dbReference type="ARBA" id="ARBA00023242"/>
    </source>
</evidence>
<dbReference type="Gene3D" id="3.30.40.10">
    <property type="entry name" value="Zinc/RING finger domain, C3HC4 (zinc finger)"/>
    <property type="match status" value="1"/>
</dbReference>
<evidence type="ECO:0000256" key="6">
    <source>
        <dbReference type="ARBA" id="ARBA00022723"/>
    </source>
</evidence>
<dbReference type="GO" id="GO:0016567">
    <property type="term" value="P:protein ubiquitination"/>
    <property type="evidence" value="ECO:0007669"/>
    <property type="project" value="UniProtKB-UniRule"/>
</dbReference>
<evidence type="ECO:0000256" key="11">
    <source>
        <dbReference type="ARBA" id="ARBA00023054"/>
    </source>
</evidence>
<feature type="compositionally biased region" description="Basic and acidic residues" evidence="16">
    <location>
        <begin position="154"/>
        <end position="163"/>
    </location>
</feature>
<evidence type="ECO:0000259" key="17">
    <source>
        <dbReference type="PROSITE" id="PS50089"/>
    </source>
</evidence>
<dbReference type="GO" id="GO:0008270">
    <property type="term" value="F:zinc ion binding"/>
    <property type="evidence" value="ECO:0007669"/>
    <property type="project" value="UniProtKB-KW"/>
</dbReference>
<dbReference type="EC" id="2.3.2.27" evidence="14"/>
<keyword evidence="5 14" id="KW-0808">Transferase</keyword>
<evidence type="ECO:0000256" key="9">
    <source>
        <dbReference type="ARBA" id="ARBA00022833"/>
    </source>
</evidence>
<feature type="compositionally biased region" description="Low complexity" evidence="16">
    <location>
        <begin position="566"/>
        <end position="577"/>
    </location>
</feature>
<accession>A0A673FN65</accession>
<protein>
    <recommendedName>
        <fullName evidence="14">E3 ubiquitin protein ligase</fullName>
        <ecNumber evidence="14">2.3.2.27</ecNumber>
    </recommendedName>
</protein>
<feature type="region of interest" description="Disordered" evidence="16">
    <location>
        <begin position="1"/>
        <end position="40"/>
    </location>
</feature>
<dbReference type="PROSITE" id="PS50089">
    <property type="entry name" value="ZF_RING_2"/>
    <property type="match status" value="1"/>
</dbReference>
<dbReference type="CDD" id="cd16814">
    <property type="entry name" value="RING-HC_RNF20"/>
    <property type="match status" value="1"/>
</dbReference>
<dbReference type="SUPFAM" id="SSF57850">
    <property type="entry name" value="RING/U-box"/>
    <property type="match status" value="1"/>
</dbReference>
<organism evidence="18 19">
    <name type="scientific">Sinocyclocheilus rhinocerous</name>
    <dbReference type="NCBI Taxonomy" id="307959"/>
    <lineage>
        <taxon>Eukaryota</taxon>
        <taxon>Metazoa</taxon>
        <taxon>Chordata</taxon>
        <taxon>Craniata</taxon>
        <taxon>Vertebrata</taxon>
        <taxon>Euteleostomi</taxon>
        <taxon>Actinopterygii</taxon>
        <taxon>Neopterygii</taxon>
        <taxon>Teleostei</taxon>
        <taxon>Ostariophysi</taxon>
        <taxon>Cypriniformes</taxon>
        <taxon>Cyprinidae</taxon>
        <taxon>Cyprininae</taxon>
        <taxon>Sinocyclocheilus</taxon>
    </lineage>
</organism>
<keyword evidence="11 14" id="KW-0175">Coiled coil</keyword>
<keyword evidence="7 13" id="KW-0863">Zinc-finger</keyword>
<feature type="coiled-coil region" evidence="15">
    <location>
        <begin position="54"/>
        <end position="95"/>
    </location>
</feature>
<dbReference type="FunFam" id="3.30.40.10:FF:000040">
    <property type="entry name" value="E3 ubiquitin protein ligase"/>
    <property type="match status" value="1"/>
</dbReference>
<feature type="coiled-coil region" evidence="15">
    <location>
        <begin position="638"/>
        <end position="918"/>
    </location>
</feature>
<dbReference type="InterPro" id="IPR001841">
    <property type="entry name" value="Znf_RING"/>
</dbReference>
<dbReference type="Pfam" id="PF00097">
    <property type="entry name" value="zf-C3HC4"/>
    <property type="match status" value="1"/>
</dbReference>
<feature type="region of interest" description="Disordered" evidence="16">
    <location>
        <begin position="531"/>
        <end position="627"/>
    </location>
</feature>
<dbReference type="PANTHER" id="PTHR23163:SF2">
    <property type="entry name" value="E3 UBIQUITIN-PROTEIN LIGASE BRE1A"/>
    <property type="match status" value="1"/>
</dbReference>
<comment type="subcellular location">
    <subcellularLocation>
        <location evidence="2 14">Nucleus</location>
    </subcellularLocation>
</comment>
<dbReference type="GO" id="GO:0005634">
    <property type="term" value="C:nucleus"/>
    <property type="evidence" value="ECO:0007669"/>
    <property type="project" value="UniProtKB-SubCell"/>
</dbReference>
<evidence type="ECO:0000256" key="14">
    <source>
        <dbReference type="RuleBase" id="RU365038"/>
    </source>
</evidence>
<dbReference type="AlphaFoldDB" id="A0A673FN65"/>
<keyword evidence="6 14" id="KW-0479">Metal-binding</keyword>
<feature type="coiled-coil region" evidence="15">
    <location>
        <begin position="188"/>
        <end position="378"/>
    </location>
</feature>
<feature type="region of interest" description="Disordered" evidence="16">
    <location>
        <begin position="127"/>
        <end position="167"/>
    </location>
</feature>
<evidence type="ECO:0000256" key="5">
    <source>
        <dbReference type="ARBA" id="ARBA00022679"/>
    </source>
</evidence>
<reference evidence="18" key="1">
    <citation type="submission" date="2025-08" db="UniProtKB">
        <authorList>
            <consortium name="Ensembl"/>
        </authorList>
    </citation>
    <scope>IDENTIFICATION</scope>
</reference>
<evidence type="ECO:0000256" key="3">
    <source>
        <dbReference type="ARBA" id="ARBA00004906"/>
    </source>
</evidence>